<name>A0ABR4MZD7_9FUNG</name>
<accession>A0ABR4MZD7</accession>
<dbReference type="Proteomes" id="UP001527925">
    <property type="component" value="Unassembled WGS sequence"/>
</dbReference>
<evidence type="ECO:0008006" key="4">
    <source>
        <dbReference type="Google" id="ProtNLM"/>
    </source>
</evidence>
<comment type="caution">
    <text evidence="2">The sequence shown here is derived from an EMBL/GenBank/DDBJ whole genome shotgun (WGS) entry which is preliminary data.</text>
</comment>
<evidence type="ECO:0000313" key="3">
    <source>
        <dbReference type="Proteomes" id="UP001527925"/>
    </source>
</evidence>
<dbReference type="InterPro" id="IPR036770">
    <property type="entry name" value="Ankyrin_rpt-contain_sf"/>
</dbReference>
<sequence length="455" mass="49430">MAPQSHWDRLAPELKDAVLDCAGPLTQLAARAAMPVELRRRLRGAQLEALWREVVELDWQGDLTKLPRPPADCEPLLAVRDRALADRLRAAHIVSPADALRIAVRNGWDDVLAAASPADVADAAAAEGNVALLRRFLAGSPAVPPTTPIAVVAALGGHMDAVQLLCRLMPDEWWDTSLMDAAAEGGNLDLVVWLHGKRRSHDALARAAARGHLHVVRWLVDKGIGIMSVDALAGAAEGGHVQVLQMLLDRYPDYRGDMPDVLAQSLPPPHVHEWAESQGIAVDPSTLIVSLALAGRTAEVQRIIGTPRLQLDDNLVDLAYFNESDTLMRIALQQPGATLPDDYVLHAVKDRETGLLQLFIRHDRRLVGVIADHAASLGHANLVEWVHVRFPESITQNTLAQACAKGRTRAVEYLLGEIEGVAWDLEAARACADGVRKDDVLRVLDAHARALGQMQ</sequence>
<reference evidence="2 3" key="1">
    <citation type="submission" date="2023-09" db="EMBL/GenBank/DDBJ databases">
        <title>Pangenome analysis of Batrachochytrium dendrobatidis and related Chytrids.</title>
        <authorList>
            <person name="Yacoub M.N."/>
            <person name="Stajich J.E."/>
            <person name="James T.Y."/>
        </authorList>
    </citation>
    <scope>NUCLEOTIDE SEQUENCE [LARGE SCALE GENOMIC DNA]</scope>
    <source>
        <strain evidence="2 3">JEL0888</strain>
    </source>
</reference>
<gene>
    <name evidence="2" type="ORF">HK105_207885</name>
    <name evidence="1" type="ORF">HK105_208972</name>
</gene>
<dbReference type="PANTHER" id="PTHR46586:SF3">
    <property type="entry name" value="ANKYRIN REPEAT-CONTAINING PROTEIN"/>
    <property type="match status" value="1"/>
</dbReference>
<dbReference type="PANTHER" id="PTHR46586">
    <property type="entry name" value="ANKYRIN REPEAT-CONTAINING PROTEIN"/>
    <property type="match status" value="1"/>
</dbReference>
<evidence type="ECO:0000313" key="1">
    <source>
        <dbReference type="EMBL" id="KAL2911573.1"/>
    </source>
</evidence>
<dbReference type="EMBL" id="JADGIZ020000060">
    <property type="protein sequence ID" value="KAL2912668.1"/>
    <property type="molecule type" value="Genomic_DNA"/>
</dbReference>
<protein>
    <recommendedName>
        <fullName evidence="4">Ankyrin repeat domain-containing protein</fullName>
    </recommendedName>
</protein>
<organism evidence="2 3">
    <name type="scientific">Polyrhizophydium stewartii</name>
    <dbReference type="NCBI Taxonomy" id="2732419"/>
    <lineage>
        <taxon>Eukaryota</taxon>
        <taxon>Fungi</taxon>
        <taxon>Fungi incertae sedis</taxon>
        <taxon>Chytridiomycota</taxon>
        <taxon>Chytridiomycota incertae sedis</taxon>
        <taxon>Chytridiomycetes</taxon>
        <taxon>Rhizophydiales</taxon>
        <taxon>Rhizophydiales incertae sedis</taxon>
        <taxon>Polyrhizophydium</taxon>
    </lineage>
</organism>
<keyword evidence="3" id="KW-1185">Reference proteome</keyword>
<dbReference type="SUPFAM" id="SSF48403">
    <property type="entry name" value="Ankyrin repeat"/>
    <property type="match status" value="1"/>
</dbReference>
<dbReference type="EMBL" id="JADGIZ020000100">
    <property type="protein sequence ID" value="KAL2911573.1"/>
    <property type="molecule type" value="Genomic_DNA"/>
</dbReference>
<dbReference type="Gene3D" id="1.25.40.20">
    <property type="entry name" value="Ankyrin repeat-containing domain"/>
    <property type="match status" value="2"/>
</dbReference>
<proteinExistence type="predicted"/>
<dbReference type="InterPro" id="IPR052050">
    <property type="entry name" value="SecEffector_AnkRepeat"/>
</dbReference>
<dbReference type="InterPro" id="IPR002110">
    <property type="entry name" value="Ankyrin_rpt"/>
</dbReference>
<evidence type="ECO:0000313" key="2">
    <source>
        <dbReference type="EMBL" id="KAL2912668.1"/>
    </source>
</evidence>
<dbReference type="Pfam" id="PF12796">
    <property type="entry name" value="Ank_2"/>
    <property type="match status" value="1"/>
</dbReference>